<sequence length="89" mass="9520">MASTGNMRSVCLSHNTLCSTGFELVLKTLPMHCLTHLQLSAVCRGPSDQPAMEILTKLLTQGDCPLTHLNLAGNGLTDHNVLLLASDFS</sequence>
<evidence type="ECO:0000256" key="3">
    <source>
        <dbReference type="ARBA" id="ARBA00023242"/>
    </source>
</evidence>
<dbReference type="InterPro" id="IPR052311">
    <property type="entry name" value="MMS22L-TONSL_complex_comp"/>
</dbReference>
<dbReference type="GO" id="GO:0000724">
    <property type="term" value="P:double-strand break repair via homologous recombination"/>
    <property type="evidence" value="ECO:0007669"/>
    <property type="project" value="TreeGrafter"/>
</dbReference>
<dbReference type="Proteomes" id="UP001155660">
    <property type="component" value="Chromosome B17"/>
</dbReference>
<organism evidence="4">
    <name type="scientific">Cyprinus carpio</name>
    <name type="common">Common carp</name>
    <dbReference type="NCBI Taxonomy" id="7962"/>
    <lineage>
        <taxon>Eukaryota</taxon>
        <taxon>Metazoa</taxon>
        <taxon>Chordata</taxon>
        <taxon>Craniata</taxon>
        <taxon>Vertebrata</taxon>
        <taxon>Euteleostomi</taxon>
        <taxon>Actinopterygii</taxon>
        <taxon>Neopterygii</taxon>
        <taxon>Teleostei</taxon>
        <taxon>Ostariophysi</taxon>
        <taxon>Cypriniformes</taxon>
        <taxon>Cyprinidae</taxon>
        <taxon>Cyprininae</taxon>
        <taxon>Cyprinus</taxon>
    </lineage>
</organism>
<name>A0A9Q9XBZ5_CYPCA</name>
<dbReference type="AlphaFoldDB" id="A0A9Q9XBZ5"/>
<dbReference type="GO" id="GO:0031297">
    <property type="term" value="P:replication fork processing"/>
    <property type="evidence" value="ECO:0007669"/>
    <property type="project" value="TreeGrafter"/>
</dbReference>
<dbReference type="OrthoDB" id="8939403at2759"/>
<evidence type="ECO:0000313" key="4">
    <source>
        <dbReference type="RefSeq" id="XP_042598981.1"/>
    </source>
</evidence>
<proteinExistence type="predicted"/>
<dbReference type="GO" id="GO:0043596">
    <property type="term" value="C:nuclear replication fork"/>
    <property type="evidence" value="ECO:0007669"/>
    <property type="project" value="TreeGrafter"/>
</dbReference>
<dbReference type="GeneID" id="109086261"/>
<dbReference type="KEGG" id="ccar:109086261"/>
<evidence type="ECO:0000256" key="2">
    <source>
        <dbReference type="ARBA" id="ARBA00022737"/>
    </source>
</evidence>
<dbReference type="PANTHER" id="PTHR46358">
    <property type="entry name" value="TONSOKU-LIKE PROTEIN"/>
    <property type="match status" value="1"/>
</dbReference>
<accession>A0A9Q9XBZ5</accession>
<keyword evidence="2" id="KW-0677">Repeat</keyword>
<dbReference type="RefSeq" id="XP_042598981.1">
    <property type="nucleotide sequence ID" value="XM_042743047.1"/>
</dbReference>
<evidence type="ECO:0000256" key="1">
    <source>
        <dbReference type="ARBA" id="ARBA00004123"/>
    </source>
</evidence>
<gene>
    <name evidence="4" type="primary">LOC109086261</name>
</gene>
<keyword evidence="3" id="KW-0539">Nucleus</keyword>
<reference evidence="4" key="1">
    <citation type="submission" date="2025-08" db="UniProtKB">
        <authorList>
            <consortium name="RefSeq"/>
        </authorList>
    </citation>
    <scope>IDENTIFICATION</scope>
    <source>
        <tissue evidence="4">Muscle</tissue>
    </source>
</reference>
<comment type="subcellular location">
    <subcellularLocation>
        <location evidence="1">Nucleus</location>
    </subcellularLocation>
</comment>
<protein>
    <submittedName>
        <fullName evidence="4">Tonsoku-like protein</fullName>
    </submittedName>
</protein>
<dbReference type="PANTHER" id="PTHR46358:SF1">
    <property type="entry name" value="TONSOKU-LIKE PROTEIN"/>
    <property type="match status" value="1"/>
</dbReference>